<organism evidence="1">
    <name type="scientific">uncultured Gemmatimonadota bacterium</name>
    <dbReference type="NCBI Taxonomy" id="203437"/>
    <lineage>
        <taxon>Bacteria</taxon>
        <taxon>Pseudomonadati</taxon>
        <taxon>Gemmatimonadota</taxon>
        <taxon>environmental samples</taxon>
    </lineage>
</organism>
<proteinExistence type="predicted"/>
<sequence length="48" mass="5604">WLSRKGAKTRKNRSRTPLFFLCVFVPLRATCCCAWSVRDSPRTRCATR</sequence>
<evidence type="ECO:0000313" key="1">
    <source>
        <dbReference type="EMBL" id="CAA9373684.1"/>
    </source>
</evidence>
<protein>
    <submittedName>
        <fullName evidence="1">Uncharacterized protein</fullName>
    </submittedName>
</protein>
<dbReference type="EMBL" id="CADCTV010001012">
    <property type="protein sequence ID" value="CAA9373684.1"/>
    <property type="molecule type" value="Genomic_DNA"/>
</dbReference>
<gene>
    <name evidence="1" type="ORF">AVDCRST_MAG89-4815</name>
</gene>
<name>A0A6J4N431_9BACT</name>
<feature type="non-terminal residue" evidence="1">
    <location>
        <position position="1"/>
    </location>
</feature>
<dbReference type="AlphaFoldDB" id="A0A6J4N431"/>
<feature type="non-terminal residue" evidence="1">
    <location>
        <position position="48"/>
    </location>
</feature>
<accession>A0A6J4N431</accession>
<reference evidence="1" key="1">
    <citation type="submission" date="2020-02" db="EMBL/GenBank/DDBJ databases">
        <authorList>
            <person name="Meier V. D."/>
        </authorList>
    </citation>
    <scope>NUCLEOTIDE SEQUENCE</scope>
    <source>
        <strain evidence="1">AVDCRST_MAG89</strain>
    </source>
</reference>